<dbReference type="PROSITE" id="PS51486">
    <property type="entry name" value="REKLES"/>
    <property type="match status" value="1"/>
</dbReference>
<sequence length="644" mass="71088">MMVGNLAQAKADIGLAGGIGSAASANNVSAATMKLEAVMENLQRQHQQRLIEQHKVDDVMTGGDDFSDSSDHRRRSYSESPKGGSGGADESGDEDGRQHSPMGMMKDDDDVTNGGGSPVSERSSALMAQQVAFAAALAQRSSPESNAPASLNSFMPQAMLQQFGQFQNNLASFDPSQLPQGFRELALLQHQQMAQRMAVEAQKRLQEQQNLQQQQQQQQQQLPHHPQMHTPAPSHQTTQSNASSNSSMSSGMTSQSKSASSGGGTNQQEWTYEEQFKQLYEIDSDPKRKEFLDELFSFMQKRGTPVNRIPIMAKQVLDLYQLYKLVVEKGGLVEVINKKIWREITKGLNLPSSITSAAFTLRTQYMKYLYPFECEREKLSCPSELQAAIEGNRREGRRPSYSSHMFSYPPSSNGANMLTPPKFPFPPHNGLGQLTSLAAKYGQSDERMLPTSPTQQLIAQQQQLLQSANAQHVAAMAALESIQNQAKVRAAHAAQQAAQHAAQQAAQHQMSLKKEIDSDYSEGELPPEKKMCFDDSARRLSPDEPRRISSSSRSSLKMSMSDRGESIMDVFAVLPYVFWCLVFNVKMMFCLAGKQGDMNEVSNCDSIDMSVEVNGITYQGVLFAQYPNNSPLKQSTPPPPHNST</sequence>
<feature type="compositionally biased region" description="Low complexity" evidence="6">
    <location>
        <begin position="207"/>
        <end position="222"/>
    </location>
</feature>
<keyword evidence="7" id="KW-0472">Membrane</keyword>
<dbReference type="Pfam" id="PF01388">
    <property type="entry name" value="ARID"/>
    <property type="match status" value="1"/>
</dbReference>
<dbReference type="InterPro" id="IPR001606">
    <property type="entry name" value="ARID_dom"/>
</dbReference>
<dbReference type="GO" id="GO:0006357">
    <property type="term" value="P:regulation of transcription by RNA polymerase II"/>
    <property type="evidence" value="ECO:0007669"/>
    <property type="project" value="InterPro"/>
</dbReference>
<keyword evidence="7" id="KW-1133">Transmembrane helix</keyword>
<dbReference type="EMBL" id="LR783031">
    <property type="protein sequence ID" value="CAB3222871.1"/>
    <property type="molecule type" value="mRNA"/>
</dbReference>
<feature type="compositionally biased region" description="Basic and acidic residues" evidence="6">
    <location>
        <begin position="526"/>
        <end position="547"/>
    </location>
</feature>
<evidence type="ECO:0000256" key="7">
    <source>
        <dbReference type="SAM" id="Phobius"/>
    </source>
</evidence>
<name>A0A6F9D7J6_9ASCI</name>
<evidence type="ECO:0000256" key="5">
    <source>
        <dbReference type="ARBA" id="ARBA00023242"/>
    </source>
</evidence>
<comment type="subcellular location">
    <subcellularLocation>
        <location evidence="1">Nucleus</location>
    </subcellularLocation>
</comment>
<dbReference type="GO" id="GO:0003677">
    <property type="term" value="F:DNA binding"/>
    <property type="evidence" value="ECO:0007669"/>
    <property type="project" value="UniProtKB-KW"/>
</dbReference>
<dbReference type="PANTHER" id="PTHR15348">
    <property type="entry name" value="AT-RICH INTERACTIVE DOMAIN-CONTAINING PROTEIN ARID DOMAIN- CONTAINING PROTEIN DEAD RINGER PROTEIN B-CELL REGULATOR OF IGH TRANSCRIPTION BRIGHT"/>
    <property type="match status" value="1"/>
</dbReference>
<feature type="region of interest" description="Disordered" evidence="6">
    <location>
        <begin position="498"/>
        <end position="559"/>
    </location>
</feature>
<keyword evidence="7" id="KW-0812">Transmembrane</keyword>
<dbReference type="FunFam" id="1.10.150.60:FF:000007">
    <property type="entry name" value="AT-rich interactive domain-containing protein 3C"/>
    <property type="match status" value="1"/>
</dbReference>
<feature type="domain" description="ARID" evidence="8">
    <location>
        <begin position="285"/>
        <end position="377"/>
    </location>
</feature>
<evidence type="ECO:0000259" key="9">
    <source>
        <dbReference type="PROSITE" id="PS51486"/>
    </source>
</evidence>
<feature type="domain" description="REKLES" evidence="9">
    <location>
        <begin position="512"/>
        <end position="629"/>
    </location>
</feature>
<dbReference type="PROSITE" id="PS51011">
    <property type="entry name" value="ARID"/>
    <property type="match status" value="1"/>
</dbReference>
<feature type="region of interest" description="Disordered" evidence="6">
    <location>
        <begin position="53"/>
        <end position="122"/>
    </location>
</feature>
<keyword evidence="2" id="KW-0805">Transcription regulation</keyword>
<evidence type="ECO:0000256" key="4">
    <source>
        <dbReference type="ARBA" id="ARBA00023163"/>
    </source>
</evidence>
<keyword evidence="3" id="KW-0238">DNA-binding</keyword>
<gene>
    <name evidence="10" type="primary">Arid3a-002</name>
</gene>
<feature type="compositionally biased region" description="Low complexity" evidence="6">
    <location>
        <begin position="237"/>
        <end position="260"/>
    </location>
</feature>
<dbReference type="CDD" id="cd16867">
    <property type="entry name" value="ARID_ARID3"/>
    <property type="match status" value="1"/>
</dbReference>
<dbReference type="SMART" id="SM00501">
    <property type="entry name" value="BRIGHT"/>
    <property type="match status" value="1"/>
</dbReference>
<feature type="transmembrane region" description="Helical" evidence="7">
    <location>
        <begin position="566"/>
        <end position="585"/>
    </location>
</feature>
<reference evidence="10" key="1">
    <citation type="submission" date="2020-04" db="EMBL/GenBank/DDBJ databases">
        <authorList>
            <person name="Neveu A P."/>
        </authorList>
    </citation>
    <scope>NUCLEOTIDE SEQUENCE</scope>
    <source>
        <tissue evidence="10">Whole embryo</tissue>
    </source>
</reference>
<dbReference type="GO" id="GO:0005634">
    <property type="term" value="C:nucleus"/>
    <property type="evidence" value="ECO:0007669"/>
    <property type="project" value="UniProtKB-SubCell"/>
</dbReference>
<evidence type="ECO:0000256" key="2">
    <source>
        <dbReference type="ARBA" id="ARBA00023015"/>
    </source>
</evidence>
<feature type="compositionally biased region" description="Low complexity" evidence="6">
    <location>
        <begin position="548"/>
        <end position="559"/>
    </location>
</feature>
<keyword evidence="4" id="KW-0804">Transcription</keyword>
<dbReference type="PANTHER" id="PTHR15348:SF0">
    <property type="entry name" value="PROTEIN DEAD RINGER"/>
    <property type="match status" value="1"/>
</dbReference>
<accession>A0A6F9D7J6</accession>
<dbReference type="InterPro" id="IPR036431">
    <property type="entry name" value="ARID_dom_sf"/>
</dbReference>
<evidence type="ECO:0000259" key="8">
    <source>
        <dbReference type="PROSITE" id="PS51011"/>
    </source>
</evidence>
<evidence type="ECO:0000256" key="1">
    <source>
        <dbReference type="ARBA" id="ARBA00004123"/>
    </source>
</evidence>
<dbReference type="InterPro" id="IPR023334">
    <property type="entry name" value="REKLES_domain"/>
</dbReference>
<dbReference type="SUPFAM" id="SSF46774">
    <property type="entry name" value="ARID-like"/>
    <property type="match status" value="1"/>
</dbReference>
<evidence type="ECO:0000256" key="3">
    <source>
        <dbReference type="ARBA" id="ARBA00023125"/>
    </source>
</evidence>
<organism evidence="10">
    <name type="scientific">Phallusia mammillata</name>
    <dbReference type="NCBI Taxonomy" id="59560"/>
    <lineage>
        <taxon>Eukaryota</taxon>
        <taxon>Metazoa</taxon>
        <taxon>Chordata</taxon>
        <taxon>Tunicata</taxon>
        <taxon>Ascidiacea</taxon>
        <taxon>Phlebobranchia</taxon>
        <taxon>Ascidiidae</taxon>
        <taxon>Phallusia</taxon>
    </lineage>
</organism>
<feature type="region of interest" description="Disordered" evidence="6">
    <location>
        <begin position="199"/>
        <end position="268"/>
    </location>
</feature>
<proteinExistence type="evidence at transcript level"/>
<protein>
    <submittedName>
        <fullName evidence="10">DRIL1/2 protein dead ringer homolog</fullName>
    </submittedName>
</protein>
<evidence type="ECO:0000313" key="10">
    <source>
        <dbReference type="EMBL" id="CAB3222871.1"/>
    </source>
</evidence>
<feature type="compositionally biased region" description="Low complexity" evidence="6">
    <location>
        <begin position="498"/>
        <end position="509"/>
    </location>
</feature>
<dbReference type="Gene3D" id="1.10.150.60">
    <property type="entry name" value="ARID DNA-binding domain"/>
    <property type="match status" value="1"/>
</dbReference>
<evidence type="ECO:0000256" key="6">
    <source>
        <dbReference type="SAM" id="MobiDB-lite"/>
    </source>
</evidence>
<dbReference type="InterPro" id="IPR045147">
    <property type="entry name" value="ARI3A/B/C"/>
</dbReference>
<dbReference type="SMART" id="SM01014">
    <property type="entry name" value="ARID"/>
    <property type="match status" value="1"/>
</dbReference>
<dbReference type="AlphaFoldDB" id="A0A6F9D7J6"/>
<keyword evidence="5" id="KW-0539">Nucleus</keyword>